<reference evidence="2" key="1">
    <citation type="submission" date="2023-08" db="EMBL/GenBank/DDBJ databases">
        <authorList>
            <person name="Alioto T."/>
            <person name="Alioto T."/>
            <person name="Gomez Garrido J."/>
        </authorList>
    </citation>
    <scope>NUCLEOTIDE SEQUENCE</scope>
</reference>
<keyword evidence="3" id="KW-1185">Reference proteome</keyword>
<name>A0AA36B8U8_OCTVU</name>
<accession>A0AA36B8U8</accession>
<evidence type="ECO:0000313" key="3">
    <source>
        <dbReference type="Proteomes" id="UP001162480"/>
    </source>
</evidence>
<dbReference type="Proteomes" id="UP001162480">
    <property type="component" value="Chromosome 10"/>
</dbReference>
<feature type="region of interest" description="Disordered" evidence="1">
    <location>
        <begin position="1"/>
        <end position="44"/>
    </location>
</feature>
<evidence type="ECO:0000313" key="2">
    <source>
        <dbReference type="EMBL" id="CAI9729553.1"/>
    </source>
</evidence>
<organism evidence="2 3">
    <name type="scientific">Octopus vulgaris</name>
    <name type="common">Common octopus</name>
    <dbReference type="NCBI Taxonomy" id="6645"/>
    <lineage>
        <taxon>Eukaryota</taxon>
        <taxon>Metazoa</taxon>
        <taxon>Spiralia</taxon>
        <taxon>Lophotrochozoa</taxon>
        <taxon>Mollusca</taxon>
        <taxon>Cephalopoda</taxon>
        <taxon>Coleoidea</taxon>
        <taxon>Octopodiformes</taxon>
        <taxon>Octopoda</taxon>
        <taxon>Incirrata</taxon>
        <taxon>Octopodidae</taxon>
        <taxon>Octopus</taxon>
    </lineage>
</organism>
<protein>
    <submittedName>
        <fullName evidence="2">Uncharacterized protein</fullName>
    </submittedName>
</protein>
<dbReference type="EMBL" id="OX597823">
    <property type="protein sequence ID" value="CAI9729553.1"/>
    <property type="molecule type" value="Genomic_DNA"/>
</dbReference>
<gene>
    <name evidence="2" type="ORF">OCTVUL_1B026611</name>
</gene>
<proteinExistence type="predicted"/>
<feature type="compositionally biased region" description="Basic and acidic residues" evidence="1">
    <location>
        <begin position="1"/>
        <end position="17"/>
    </location>
</feature>
<sequence length="66" mass="7983">MVKLWEGDAERAGERGENYSSDENFEERQKKMNKHEEDEGENNNFKKMQLITSLKIYRRDIVRFLT</sequence>
<dbReference type="AlphaFoldDB" id="A0AA36B8U8"/>
<feature type="compositionally biased region" description="Basic and acidic residues" evidence="1">
    <location>
        <begin position="26"/>
        <end position="37"/>
    </location>
</feature>
<evidence type="ECO:0000256" key="1">
    <source>
        <dbReference type="SAM" id="MobiDB-lite"/>
    </source>
</evidence>